<dbReference type="RefSeq" id="YP_003422577.1">
    <property type="nucleotide sequence ID" value="NC_013781.1"/>
</dbReference>
<geneLocation type="plasmid" evidence="1 2">
    <name>PPN500</name>
</geneLocation>
<gene>
    <name evidence="1" type="ORF">PPL_03506</name>
</gene>
<accession>D3EMR4</accession>
<dbReference type="EMBL" id="CP001838">
    <property type="protein sequence ID" value="ADC31713.1"/>
    <property type="molecule type" value="Genomic_DNA"/>
</dbReference>
<dbReference type="InParanoid" id="D3EMR4"/>
<dbReference type="Proteomes" id="UP000001396">
    <property type="component" value="Plasmid PPN500"/>
</dbReference>
<organism evidence="1 2">
    <name type="scientific">Heterostelium pallidum (strain ATCC 26659 / Pp 5 / PN500)</name>
    <name type="common">Cellular slime mold</name>
    <name type="synonym">Polysphondylium pallidum</name>
    <dbReference type="NCBI Taxonomy" id="670386"/>
    <lineage>
        <taxon>Eukaryota</taxon>
        <taxon>Amoebozoa</taxon>
        <taxon>Evosea</taxon>
        <taxon>Eumycetozoa</taxon>
        <taxon>Dictyostelia</taxon>
        <taxon>Acytosteliales</taxon>
        <taxon>Acytosteliaceae</taxon>
        <taxon>Heterostelium</taxon>
    </lineage>
</organism>
<dbReference type="GeneID" id="8836313"/>
<keyword evidence="1" id="KW-0614">Plasmid</keyword>
<dbReference type="AlphaFoldDB" id="D3EMR4"/>
<evidence type="ECO:0000313" key="1">
    <source>
        <dbReference type="EMBL" id="ADC31713.1"/>
    </source>
</evidence>
<evidence type="ECO:0000313" key="2">
    <source>
        <dbReference type="Proteomes" id="UP000001396"/>
    </source>
</evidence>
<sequence length="121" mass="14591">MDTNTDTDTSLLDGEFSCLSQLEIFIDYSDTYIERMKILRLNVKDLLKFLEKEIQKSPEPTVVVEDNTERIPIYKPSMRWRLQRIEYFIEEYNENYSEQLKSTHDQLKYLLKDIQKIISEK</sequence>
<name>D3EMR4_HETP5</name>
<proteinExistence type="predicted"/>
<reference evidence="1 2" key="1">
    <citation type="submission" date="2009-12" db="EMBL/GenBank/DDBJ databases">
        <title>Living fossils from the dawn of multicellularity.</title>
        <authorList>
            <person name="Gloeckner G."/>
            <person name="Schaap P."/>
            <person name="Noegel A.A."/>
            <person name="Felder M."/>
            <person name="Eichinger L."/>
            <person name="Heidel A.J."/>
            <person name="Platzer M."/>
        </authorList>
    </citation>
    <scope>NUCLEOTIDE SEQUENCE [LARGE SCALE GENOMIC DNA]</scope>
    <source>
        <strain evidence="2">ATCC 26659 / Pp 5 / PN500</strain>
        <plasmid evidence="2">Plasmid PPN500</plasmid>
    </source>
</reference>
<keyword evidence="2" id="KW-1185">Reference proteome</keyword>
<protein>
    <submittedName>
        <fullName evidence="1">Uncharacterized protein</fullName>
    </submittedName>
</protein>